<dbReference type="RefSeq" id="WP_169119572.1">
    <property type="nucleotide sequence ID" value="NZ_WTVG02000039.1"/>
</dbReference>
<evidence type="ECO:0000256" key="1">
    <source>
        <dbReference type="SAM" id="MobiDB-lite"/>
    </source>
</evidence>
<protein>
    <submittedName>
        <fullName evidence="2">Uncharacterized protein</fullName>
    </submittedName>
</protein>
<comment type="caution">
    <text evidence="2">The sequence shown here is derived from an EMBL/GenBank/DDBJ whole genome shotgun (WGS) entry which is preliminary data.</text>
</comment>
<evidence type="ECO:0000313" key="3">
    <source>
        <dbReference type="Proteomes" id="UP000615989"/>
    </source>
</evidence>
<sequence>MALRPQKPSKQRRNEERRNKPYPAPMPCGLHLAYNPPSPAAVEYMRQVDDIARKAGMKRLRNPGRR</sequence>
<organism evidence="2 3">
    <name type="scientific">Aromatoleum anaerobium</name>
    <dbReference type="NCBI Taxonomy" id="182180"/>
    <lineage>
        <taxon>Bacteria</taxon>
        <taxon>Pseudomonadati</taxon>
        <taxon>Pseudomonadota</taxon>
        <taxon>Betaproteobacteria</taxon>
        <taxon>Rhodocyclales</taxon>
        <taxon>Rhodocyclaceae</taxon>
        <taxon>Aromatoleum</taxon>
    </lineage>
</organism>
<dbReference type="EMBL" id="WTVG01000061">
    <property type="protein sequence ID" value="NMG26244.1"/>
    <property type="molecule type" value="Genomic_DNA"/>
</dbReference>
<feature type="region of interest" description="Disordered" evidence="1">
    <location>
        <begin position="1"/>
        <end position="30"/>
    </location>
</feature>
<name>A0ABX1PNW6_9RHOO</name>
<evidence type="ECO:0000313" key="2">
    <source>
        <dbReference type="EMBL" id="NMG26244.1"/>
    </source>
</evidence>
<proteinExistence type="predicted"/>
<dbReference type="Proteomes" id="UP000615989">
    <property type="component" value="Unassembled WGS sequence"/>
</dbReference>
<gene>
    <name evidence="2" type="ORF">GO606_16280</name>
</gene>
<reference evidence="2" key="1">
    <citation type="submission" date="2019-12" db="EMBL/GenBank/DDBJ databases">
        <title>Comparative genomics gives insights into the taxonomy of the Azoarcus-Aromatoleum group and reveals separate origins of nif in the plant-associated Azoarcus and non-plant-associated Aromatoleum sub-groups.</title>
        <authorList>
            <person name="Lafos M."/>
            <person name="Maluk M."/>
            <person name="Batista M."/>
            <person name="Junghare M."/>
            <person name="Carmona M."/>
            <person name="Faoro H."/>
            <person name="Cruz L.M."/>
            <person name="Battistoni F."/>
            <person name="De Souza E."/>
            <person name="Pedrosa F."/>
            <person name="Chen W.-M."/>
            <person name="Poole P.S."/>
            <person name="Dixon R.A."/>
            <person name="James E.K."/>
        </authorList>
    </citation>
    <scope>NUCLEOTIDE SEQUENCE</scope>
    <source>
        <strain evidence="2">LuFRes1</strain>
    </source>
</reference>
<accession>A0ABX1PNW6</accession>
<keyword evidence="3" id="KW-1185">Reference proteome</keyword>